<feature type="transmembrane region" description="Helical" evidence="7">
    <location>
        <begin position="132"/>
        <end position="154"/>
    </location>
</feature>
<dbReference type="PANTHER" id="PTHR42718">
    <property type="entry name" value="MAJOR FACILITATOR SUPERFAMILY MULTIDRUG TRANSPORTER MFSC"/>
    <property type="match status" value="1"/>
</dbReference>
<evidence type="ECO:0000256" key="7">
    <source>
        <dbReference type="SAM" id="Phobius"/>
    </source>
</evidence>
<feature type="transmembrane region" description="Helical" evidence="7">
    <location>
        <begin position="290"/>
        <end position="311"/>
    </location>
</feature>
<feature type="transmembrane region" description="Helical" evidence="7">
    <location>
        <begin position="73"/>
        <end position="93"/>
    </location>
</feature>
<gene>
    <name evidence="9" type="ORF">SAMN02745172_00267</name>
</gene>
<feature type="transmembrane region" description="Helical" evidence="7">
    <location>
        <begin position="323"/>
        <end position="343"/>
    </location>
</feature>
<dbReference type="PROSITE" id="PS50850">
    <property type="entry name" value="MFS"/>
    <property type="match status" value="1"/>
</dbReference>
<name>A0A1M7Z6B2_9HYPH</name>
<feature type="transmembrane region" description="Helical" evidence="7">
    <location>
        <begin position="349"/>
        <end position="368"/>
    </location>
</feature>
<evidence type="ECO:0000256" key="6">
    <source>
        <dbReference type="ARBA" id="ARBA00023136"/>
    </source>
</evidence>
<sequence length="501" mass="52208">MVDRSRVIPLLVACAIGMEMIDATVIATALPAIAADFGVHPLTLAVAVTSYMLSLAVFIPISGWVADKFGARNVFQVAILLFLAGSIGCAFSDSVWELVLARIVQGIGGSMTTPVGRLVLVRTVPKDRLVDAMALVAVPALVGPLVGPPLGGFIVEHFNWRWIFGINVPIGILGLALGAWILPRDDERTPTKFDVAGFAFMALGLWLLMAGLDTAGKGVVGWYVTVGMLIGGGVLLWLYIGHARRTATPVLDLKLLAVPTFSSTVLGGFLSRCGIGSLAVLTPLMLQVGYGFSPLTAGVLSISAALGAMGAKSAVKGIVRKWGFRRTLVVFSVATGLSIMPMGFSRPDLFPLGIVVLLLISGVTRSVLFTAMQTLTYADVDEAHTSQATSFASVAQQLSLAAGVAVGTVIVHVFAGLGFQQPGTGLPTPMAFAFALVVVGFLSMGSVFSFAALPKSAGENYLPGGPKKRPAAPVAPSLNAIEGSVVELEPDPDRSVAARKR</sequence>
<keyword evidence="3" id="KW-1003">Cell membrane</keyword>
<dbReference type="CDD" id="cd17503">
    <property type="entry name" value="MFS_LmrB_MDR_like"/>
    <property type="match status" value="1"/>
</dbReference>
<evidence type="ECO:0000259" key="8">
    <source>
        <dbReference type="PROSITE" id="PS50850"/>
    </source>
</evidence>
<dbReference type="OrthoDB" id="9812221at2"/>
<dbReference type="GO" id="GO:0022857">
    <property type="term" value="F:transmembrane transporter activity"/>
    <property type="evidence" value="ECO:0007669"/>
    <property type="project" value="InterPro"/>
</dbReference>
<evidence type="ECO:0000256" key="2">
    <source>
        <dbReference type="ARBA" id="ARBA00022448"/>
    </source>
</evidence>
<evidence type="ECO:0000313" key="9">
    <source>
        <dbReference type="EMBL" id="SHO60362.1"/>
    </source>
</evidence>
<feature type="transmembrane region" description="Helical" evidence="7">
    <location>
        <begin position="431"/>
        <end position="453"/>
    </location>
</feature>
<keyword evidence="2" id="KW-0813">Transport</keyword>
<dbReference type="STRING" id="1123029.SAMN02745172_00267"/>
<dbReference type="Pfam" id="PF07690">
    <property type="entry name" value="MFS_1"/>
    <property type="match status" value="1"/>
</dbReference>
<evidence type="ECO:0000256" key="3">
    <source>
        <dbReference type="ARBA" id="ARBA00022475"/>
    </source>
</evidence>
<feature type="transmembrane region" description="Helical" evidence="7">
    <location>
        <begin position="160"/>
        <end position="181"/>
    </location>
</feature>
<dbReference type="GO" id="GO:0005886">
    <property type="term" value="C:plasma membrane"/>
    <property type="evidence" value="ECO:0007669"/>
    <property type="project" value="UniProtKB-SubCell"/>
</dbReference>
<feature type="transmembrane region" description="Helical" evidence="7">
    <location>
        <begin position="218"/>
        <end position="239"/>
    </location>
</feature>
<dbReference type="PANTHER" id="PTHR42718:SF46">
    <property type="entry name" value="BLR6921 PROTEIN"/>
    <property type="match status" value="1"/>
</dbReference>
<dbReference type="Proteomes" id="UP000186406">
    <property type="component" value="Unassembled WGS sequence"/>
</dbReference>
<dbReference type="RefSeq" id="WP_073625400.1">
    <property type="nucleotide sequence ID" value="NZ_FRXO01000001.1"/>
</dbReference>
<dbReference type="Gene3D" id="1.20.1720.10">
    <property type="entry name" value="Multidrug resistance protein D"/>
    <property type="match status" value="1"/>
</dbReference>
<evidence type="ECO:0000256" key="5">
    <source>
        <dbReference type="ARBA" id="ARBA00022989"/>
    </source>
</evidence>
<dbReference type="InterPro" id="IPR036259">
    <property type="entry name" value="MFS_trans_sf"/>
</dbReference>
<feature type="transmembrane region" description="Helical" evidence="7">
    <location>
        <begin position="99"/>
        <end position="120"/>
    </location>
</feature>
<keyword evidence="10" id="KW-1185">Reference proteome</keyword>
<keyword evidence="6 7" id="KW-0472">Membrane</keyword>
<dbReference type="AlphaFoldDB" id="A0A1M7Z6B2"/>
<dbReference type="PRINTS" id="PR01036">
    <property type="entry name" value="TCRTETB"/>
</dbReference>
<feature type="transmembrane region" description="Helical" evidence="7">
    <location>
        <begin position="398"/>
        <end position="419"/>
    </location>
</feature>
<protein>
    <submittedName>
        <fullName evidence="9">Drug resistance transporter, EmrB/QacA subfamily</fullName>
    </submittedName>
</protein>
<feature type="transmembrane region" description="Helical" evidence="7">
    <location>
        <begin position="251"/>
        <end position="270"/>
    </location>
</feature>
<dbReference type="Gene3D" id="1.20.1250.20">
    <property type="entry name" value="MFS general substrate transporter like domains"/>
    <property type="match status" value="1"/>
</dbReference>
<feature type="domain" description="Major facilitator superfamily (MFS) profile" evidence="8">
    <location>
        <begin position="8"/>
        <end position="457"/>
    </location>
</feature>
<keyword evidence="4 7" id="KW-0812">Transmembrane</keyword>
<evidence type="ECO:0000313" key="10">
    <source>
        <dbReference type="Proteomes" id="UP000186406"/>
    </source>
</evidence>
<feature type="transmembrane region" description="Helical" evidence="7">
    <location>
        <begin position="44"/>
        <end position="66"/>
    </location>
</feature>
<dbReference type="EMBL" id="FRXO01000001">
    <property type="protein sequence ID" value="SHO60362.1"/>
    <property type="molecule type" value="Genomic_DNA"/>
</dbReference>
<feature type="transmembrane region" description="Helical" evidence="7">
    <location>
        <begin position="193"/>
        <end position="212"/>
    </location>
</feature>
<keyword evidence="5 7" id="KW-1133">Transmembrane helix</keyword>
<dbReference type="SUPFAM" id="SSF103473">
    <property type="entry name" value="MFS general substrate transporter"/>
    <property type="match status" value="1"/>
</dbReference>
<reference evidence="9 10" key="1">
    <citation type="submission" date="2016-12" db="EMBL/GenBank/DDBJ databases">
        <authorList>
            <person name="Song W.-J."/>
            <person name="Kurnit D.M."/>
        </authorList>
    </citation>
    <scope>NUCLEOTIDE SEQUENCE [LARGE SCALE GENOMIC DNA]</scope>
    <source>
        <strain evidence="9 10">DSM 19599</strain>
    </source>
</reference>
<dbReference type="InterPro" id="IPR011701">
    <property type="entry name" value="MFS"/>
</dbReference>
<evidence type="ECO:0000256" key="4">
    <source>
        <dbReference type="ARBA" id="ARBA00022692"/>
    </source>
</evidence>
<comment type="subcellular location">
    <subcellularLocation>
        <location evidence="1">Cell membrane</location>
        <topology evidence="1">Multi-pass membrane protein</topology>
    </subcellularLocation>
</comment>
<proteinExistence type="predicted"/>
<dbReference type="InterPro" id="IPR020846">
    <property type="entry name" value="MFS_dom"/>
</dbReference>
<accession>A0A1M7Z6B2</accession>
<evidence type="ECO:0000256" key="1">
    <source>
        <dbReference type="ARBA" id="ARBA00004651"/>
    </source>
</evidence>
<organism evidence="9 10">
    <name type="scientific">Pseudoxanthobacter soli DSM 19599</name>
    <dbReference type="NCBI Taxonomy" id="1123029"/>
    <lineage>
        <taxon>Bacteria</taxon>
        <taxon>Pseudomonadati</taxon>
        <taxon>Pseudomonadota</taxon>
        <taxon>Alphaproteobacteria</taxon>
        <taxon>Hyphomicrobiales</taxon>
        <taxon>Segnochrobactraceae</taxon>
        <taxon>Pseudoxanthobacter</taxon>
    </lineage>
</organism>